<dbReference type="InterPro" id="IPR050132">
    <property type="entry name" value="Gln/Glu-tRNA_Ligase"/>
</dbReference>
<dbReference type="EMBL" id="JBFXLS010000004">
    <property type="protein sequence ID" value="KAL2833425.1"/>
    <property type="molecule type" value="Genomic_DNA"/>
</dbReference>
<evidence type="ECO:0000256" key="7">
    <source>
        <dbReference type="ARBA" id="ARBA00048270"/>
    </source>
</evidence>
<evidence type="ECO:0000256" key="2">
    <source>
        <dbReference type="ARBA" id="ARBA00022598"/>
    </source>
</evidence>
<dbReference type="Proteomes" id="UP001610335">
    <property type="component" value="Unassembled WGS sequence"/>
</dbReference>
<feature type="domain" description="Glutamyl/glutaminyl-tRNA synthetase class Ib catalytic" evidence="9">
    <location>
        <begin position="2"/>
        <end position="111"/>
    </location>
</feature>
<comment type="catalytic activity">
    <reaction evidence="7">
        <text>tRNA(Gln) + L-glutamine + ATP = L-glutaminyl-tRNA(Gln) + AMP + diphosphate</text>
        <dbReference type="Rhea" id="RHEA:20121"/>
        <dbReference type="Rhea" id="RHEA-COMP:9662"/>
        <dbReference type="Rhea" id="RHEA-COMP:9681"/>
        <dbReference type="ChEBI" id="CHEBI:30616"/>
        <dbReference type="ChEBI" id="CHEBI:33019"/>
        <dbReference type="ChEBI" id="CHEBI:58359"/>
        <dbReference type="ChEBI" id="CHEBI:78442"/>
        <dbReference type="ChEBI" id="CHEBI:78521"/>
        <dbReference type="ChEBI" id="CHEBI:456215"/>
        <dbReference type="EC" id="6.1.1.18"/>
    </reaction>
</comment>
<dbReference type="SUPFAM" id="SSF50715">
    <property type="entry name" value="Ribosomal protein L25-like"/>
    <property type="match status" value="1"/>
</dbReference>
<keyword evidence="12" id="KW-1185">Reference proteome</keyword>
<reference evidence="11 12" key="1">
    <citation type="submission" date="2024-07" db="EMBL/GenBank/DDBJ databases">
        <title>Section-level genome sequencing and comparative genomics of Aspergillus sections Usti and Cavernicolus.</title>
        <authorList>
            <consortium name="Lawrence Berkeley National Laboratory"/>
            <person name="Nybo J.L."/>
            <person name="Vesth T.C."/>
            <person name="Theobald S."/>
            <person name="Frisvad J.C."/>
            <person name="Larsen T.O."/>
            <person name="Kjaerboelling I."/>
            <person name="Rothschild-Mancinelli K."/>
            <person name="Lyhne E.K."/>
            <person name="Kogle M.E."/>
            <person name="Barry K."/>
            <person name="Clum A."/>
            <person name="Na H."/>
            <person name="Ledsgaard L."/>
            <person name="Lin J."/>
            <person name="Lipzen A."/>
            <person name="Kuo A."/>
            <person name="Riley R."/>
            <person name="Mondo S."/>
            <person name="LaButti K."/>
            <person name="Haridas S."/>
            <person name="Pangalinan J."/>
            <person name="Salamov A.A."/>
            <person name="Simmons B.A."/>
            <person name="Magnuson J.K."/>
            <person name="Chen J."/>
            <person name="Drula E."/>
            <person name="Henrissat B."/>
            <person name="Wiebenga A."/>
            <person name="Lubbers R.J."/>
            <person name="Gomes A.C."/>
            <person name="Makela M.R."/>
            <person name="Stajich J."/>
            <person name="Grigoriev I.V."/>
            <person name="Mortensen U.H."/>
            <person name="De vries R.P."/>
            <person name="Baker S.E."/>
            <person name="Andersen M.R."/>
        </authorList>
    </citation>
    <scope>NUCLEOTIDE SEQUENCE [LARGE SCALE GENOMIC DNA]</scope>
    <source>
        <strain evidence="11 12">CBS 600.67</strain>
    </source>
</reference>
<evidence type="ECO:0000256" key="1">
    <source>
        <dbReference type="ARBA" id="ARBA00012836"/>
    </source>
</evidence>
<dbReference type="Gene3D" id="2.40.240.10">
    <property type="entry name" value="Ribosomal Protein L25, Chain P"/>
    <property type="match status" value="1"/>
</dbReference>
<evidence type="ECO:0000256" key="3">
    <source>
        <dbReference type="ARBA" id="ARBA00022741"/>
    </source>
</evidence>
<keyword evidence="2 8" id="KW-0436">Ligase</keyword>
<dbReference type="InterPro" id="IPR020059">
    <property type="entry name" value="Glu/Gln-tRNA-synth_Ib_codon-bd"/>
</dbReference>
<evidence type="ECO:0000256" key="8">
    <source>
        <dbReference type="RuleBase" id="RU363037"/>
    </source>
</evidence>
<proteinExistence type="inferred from homology"/>
<dbReference type="Pfam" id="PF03950">
    <property type="entry name" value="tRNA-synt_1c_C"/>
    <property type="match status" value="1"/>
</dbReference>
<evidence type="ECO:0000256" key="6">
    <source>
        <dbReference type="ARBA" id="ARBA00023146"/>
    </source>
</evidence>
<comment type="caution">
    <text evidence="11">The sequence shown here is derived from an EMBL/GenBank/DDBJ whole genome shotgun (WGS) entry which is preliminary data.</text>
</comment>
<dbReference type="Gene3D" id="3.40.50.620">
    <property type="entry name" value="HUPs"/>
    <property type="match status" value="1"/>
</dbReference>
<evidence type="ECO:0000259" key="9">
    <source>
        <dbReference type="Pfam" id="PF00749"/>
    </source>
</evidence>
<dbReference type="InterPro" id="IPR011035">
    <property type="entry name" value="Ribosomal_bL25/Gln-tRNA_synth"/>
</dbReference>
<evidence type="ECO:0000313" key="11">
    <source>
        <dbReference type="EMBL" id="KAL2833425.1"/>
    </source>
</evidence>
<protein>
    <recommendedName>
        <fullName evidence="1">glutamine--tRNA ligase</fullName>
        <ecNumber evidence="1">6.1.1.18</ecNumber>
    </recommendedName>
</protein>
<comment type="similarity">
    <text evidence="8">Belongs to the class-I aminoacyl-tRNA synthetase family.</text>
</comment>
<evidence type="ECO:0000256" key="4">
    <source>
        <dbReference type="ARBA" id="ARBA00022840"/>
    </source>
</evidence>
<dbReference type="GO" id="GO:0004812">
    <property type="term" value="F:aminoacyl-tRNA ligase activity"/>
    <property type="evidence" value="ECO:0007669"/>
    <property type="project" value="UniProtKB-KW"/>
</dbReference>
<dbReference type="InterPro" id="IPR020056">
    <property type="entry name" value="Rbsml_bL25/Gln-tRNA_synth_N"/>
</dbReference>
<evidence type="ECO:0000256" key="5">
    <source>
        <dbReference type="ARBA" id="ARBA00022917"/>
    </source>
</evidence>
<keyword evidence="3 8" id="KW-0547">Nucleotide-binding</keyword>
<gene>
    <name evidence="11" type="ORF">BDW59DRAFT_79521</name>
</gene>
<feature type="domain" description="Glutamyl/glutaminyl-tRNA synthetase class Ib anti-codon binding" evidence="10">
    <location>
        <begin position="116"/>
        <end position="172"/>
    </location>
</feature>
<dbReference type="PANTHER" id="PTHR43097:SF4">
    <property type="entry name" value="GLUTAMINE--TRNA LIGASE"/>
    <property type="match status" value="1"/>
</dbReference>
<keyword evidence="4 8" id="KW-0067">ATP-binding</keyword>
<keyword evidence="5 8" id="KW-0648">Protein biosynthesis</keyword>
<sequence length="186" mass="21300">MHSLCTTEFGLSRVSYNWLCDTLGVYRPMQREYGRLNLAGTVLSERKIMDLISNEHVHDWNDPRLYTLISLKRRGVPPGAILSFVNGLGVSKTTSTIDVKRFEQCVRQYLERTVLRLMVILDPIPAIIENLPEDHLDMVEIPFSKDPEFGVHTVPFTRTIYIDRADFREAASKISFGWLLANQLGC</sequence>
<dbReference type="SUPFAM" id="SSF52374">
    <property type="entry name" value="Nucleotidylyl transferase"/>
    <property type="match status" value="1"/>
</dbReference>
<dbReference type="InterPro" id="IPR014729">
    <property type="entry name" value="Rossmann-like_a/b/a_fold"/>
</dbReference>
<dbReference type="EC" id="6.1.1.18" evidence="1"/>
<organism evidence="11 12">
    <name type="scientific">Aspergillus cavernicola</name>
    <dbReference type="NCBI Taxonomy" id="176166"/>
    <lineage>
        <taxon>Eukaryota</taxon>
        <taxon>Fungi</taxon>
        <taxon>Dikarya</taxon>
        <taxon>Ascomycota</taxon>
        <taxon>Pezizomycotina</taxon>
        <taxon>Eurotiomycetes</taxon>
        <taxon>Eurotiomycetidae</taxon>
        <taxon>Eurotiales</taxon>
        <taxon>Aspergillaceae</taxon>
        <taxon>Aspergillus</taxon>
        <taxon>Aspergillus subgen. Nidulantes</taxon>
    </lineage>
</organism>
<dbReference type="InterPro" id="IPR020058">
    <property type="entry name" value="Glu/Gln-tRNA-synth_Ib_cat-dom"/>
</dbReference>
<name>A0ABR4J073_9EURO</name>
<keyword evidence="6 8" id="KW-0030">Aminoacyl-tRNA synthetase</keyword>
<dbReference type="Pfam" id="PF00749">
    <property type="entry name" value="tRNA-synt_1c"/>
    <property type="match status" value="1"/>
</dbReference>
<evidence type="ECO:0000313" key="12">
    <source>
        <dbReference type="Proteomes" id="UP001610335"/>
    </source>
</evidence>
<dbReference type="PANTHER" id="PTHR43097">
    <property type="entry name" value="GLUTAMINE-TRNA LIGASE"/>
    <property type="match status" value="1"/>
</dbReference>
<evidence type="ECO:0000259" key="10">
    <source>
        <dbReference type="Pfam" id="PF03950"/>
    </source>
</evidence>
<accession>A0ABR4J073</accession>